<proteinExistence type="predicted"/>
<comment type="caution">
    <text evidence="2">The sequence shown here is derived from an EMBL/GenBank/DDBJ whole genome shotgun (WGS) entry which is preliminary data.</text>
</comment>
<feature type="compositionally biased region" description="Polar residues" evidence="1">
    <location>
        <begin position="688"/>
        <end position="706"/>
    </location>
</feature>
<feature type="compositionally biased region" description="Polar residues" evidence="1">
    <location>
        <begin position="718"/>
        <end position="737"/>
    </location>
</feature>
<feature type="region of interest" description="Disordered" evidence="1">
    <location>
        <begin position="146"/>
        <end position="178"/>
    </location>
</feature>
<name>A0AAV7JRZ5_9METZ</name>
<gene>
    <name evidence="2" type="ORF">LOD99_4922</name>
</gene>
<feature type="region of interest" description="Disordered" evidence="1">
    <location>
        <begin position="206"/>
        <end position="233"/>
    </location>
</feature>
<organism evidence="2 3">
    <name type="scientific">Oopsacas minuta</name>
    <dbReference type="NCBI Taxonomy" id="111878"/>
    <lineage>
        <taxon>Eukaryota</taxon>
        <taxon>Metazoa</taxon>
        <taxon>Porifera</taxon>
        <taxon>Hexactinellida</taxon>
        <taxon>Hexasterophora</taxon>
        <taxon>Lyssacinosida</taxon>
        <taxon>Leucopsacidae</taxon>
        <taxon>Oopsacas</taxon>
    </lineage>
</organism>
<feature type="compositionally biased region" description="Polar residues" evidence="1">
    <location>
        <begin position="167"/>
        <end position="178"/>
    </location>
</feature>
<feature type="region of interest" description="Disordered" evidence="1">
    <location>
        <begin position="769"/>
        <end position="794"/>
    </location>
</feature>
<feature type="region of interest" description="Disordered" evidence="1">
    <location>
        <begin position="62"/>
        <end position="85"/>
    </location>
</feature>
<dbReference type="Proteomes" id="UP001165289">
    <property type="component" value="Unassembled WGS sequence"/>
</dbReference>
<feature type="region of interest" description="Disordered" evidence="1">
    <location>
        <begin position="813"/>
        <end position="905"/>
    </location>
</feature>
<feature type="region of interest" description="Disordered" evidence="1">
    <location>
        <begin position="663"/>
        <end position="682"/>
    </location>
</feature>
<feature type="region of interest" description="Disordered" evidence="1">
    <location>
        <begin position="688"/>
        <end position="747"/>
    </location>
</feature>
<dbReference type="EMBL" id="JAKMXF010000302">
    <property type="protein sequence ID" value="KAI6651674.1"/>
    <property type="molecule type" value="Genomic_DNA"/>
</dbReference>
<reference evidence="2 3" key="1">
    <citation type="journal article" date="2023" name="BMC Biol.">
        <title>The compact genome of the sponge Oopsacas minuta (Hexactinellida) is lacking key metazoan core genes.</title>
        <authorList>
            <person name="Santini S."/>
            <person name="Schenkelaars Q."/>
            <person name="Jourda C."/>
            <person name="Duchesne M."/>
            <person name="Belahbib H."/>
            <person name="Rocher C."/>
            <person name="Selva M."/>
            <person name="Riesgo A."/>
            <person name="Vervoort M."/>
            <person name="Leys S.P."/>
            <person name="Kodjabachian L."/>
            <person name="Le Bivic A."/>
            <person name="Borchiellini C."/>
            <person name="Claverie J.M."/>
            <person name="Renard E."/>
        </authorList>
    </citation>
    <scope>NUCLEOTIDE SEQUENCE [LARGE SCALE GENOMIC DNA]</scope>
    <source>
        <strain evidence="2">SPO-2</strain>
    </source>
</reference>
<sequence length="905" mass="103729">MAESDEILRHQIVRLEGSLQNARDRNTKVSKGMKGNYADLSLVLADASQQMDYDRFNIKWNESDKPGSAEQQSPSDGQVVKLPPSKDKIEIEALDDEIDRAMNPSIALGRFGAKMPNLNERESERDLRDFNDLVAPEEDTTHIIQQEHNTGYLRDLSSDRSEDYDYNTPQQEDINPHVLNQNYTEQLSEDYETNASDDVEPFRARLRSKTDSENQKEQHRSSRSRSEVEALDESLYYDNPMRIYPRDQPERDGYNVVSDDITNELSPIIDDDDTIYDVTDEVSPNEDDYDLNKAISTLEESDVRYTTKTNRNSRLNIMQPVEINRSDSDSEYDNFINQHQEVMIQPPQEEMRATSPYYHPRISKSSLGTYTEVDRSVSPKNIIMRKHRQQESQKRLTMPAQAMDNYEECVSRTPGPYPKSKISITTPQPNLTFRPVQSAKDVLPYETVFSNRRKSIPDYISDEVCYEQEEYAPVEEKHVHRRPAQQSLNRNSRDNRHYVAYTRQDMVSPTSPLQEAAYDTHISYETSVDSSVIMNTRQPTEYHTRNHYATPIQYNNQRRQYPTRNAYAPPHGNLTNSIGRNHGYIPNNDPSPVQSLDSGIDSLFNDVSYRPGTAAANTNQYYNDEFRDYDESQKDSLTDMEDIVSQLRKELKVLTTKVNNFESRGVAPTLPGPPPSNQLRVMSPTNQKYRSYSPNQLRSTSVASSGSEGGRIVHDSRSPQVISPTSPVHSYHSNTMPKQPRLRAEDRREYAPFPRDSTYKRKLVQTQNSTPVPVAPRPKTVSKITSNNTMQDRNNSRITQHPITVGAMHNRTTTNRTYTPNLPRAQSSTGTFYGPVQSSRLQTSRFKAAPQTNRSVSPQPKTSARKITAPITTRAIYSSQSHRTSDGHYYNELPSRIPKSNQRHY</sequence>
<protein>
    <submittedName>
        <fullName evidence="2">Uncharacterized protein</fullName>
    </submittedName>
</protein>
<evidence type="ECO:0000313" key="2">
    <source>
        <dbReference type="EMBL" id="KAI6651674.1"/>
    </source>
</evidence>
<feature type="compositionally biased region" description="Polar residues" evidence="1">
    <location>
        <begin position="782"/>
        <end position="794"/>
    </location>
</feature>
<feature type="compositionally biased region" description="Low complexity" evidence="1">
    <location>
        <begin position="813"/>
        <end position="824"/>
    </location>
</feature>
<keyword evidence="3" id="KW-1185">Reference proteome</keyword>
<evidence type="ECO:0000256" key="1">
    <source>
        <dbReference type="SAM" id="MobiDB-lite"/>
    </source>
</evidence>
<accession>A0AAV7JRZ5</accession>
<feature type="compositionally biased region" description="Polar residues" evidence="1">
    <location>
        <begin position="825"/>
        <end position="862"/>
    </location>
</feature>
<dbReference type="AlphaFoldDB" id="A0AAV7JRZ5"/>
<evidence type="ECO:0000313" key="3">
    <source>
        <dbReference type="Proteomes" id="UP001165289"/>
    </source>
</evidence>
<feature type="compositionally biased region" description="Basic and acidic residues" evidence="1">
    <location>
        <begin position="206"/>
        <end position="228"/>
    </location>
</feature>